<keyword evidence="3 5" id="KW-1133">Transmembrane helix</keyword>
<dbReference type="PANTHER" id="PTHR28304">
    <property type="entry name" value="PEROXISOMAL MEMBRANE PROTEIN PEX29"/>
    <property type="match status" value="1"/>
</dbReference>
<feature type="transmembrane region" description="Helical" evidence="5">
    <location>
        <begin position="252"/>
        <end position="271"/>
    </location>
</feature>
<evidence type="ECO:0000256" key="4">
    <source>
        <dbReference type="ARBA" id="ARBA00023136"/>
    </source>
</evidence>
<reference evidence="7 8" key="1">
    <citation type="journal article" date="2016" name="Proc. Natl. Acad. Sci. U.S.A.">
        <title>Comparative genomics of biotechnologically important yeasts.</title>
        <authorList>
            <person name="Riley R."/>
            <person name="Haridas S."/>
            <person name="Wolfe K.H."/>
            <person name="Lopes M.R."/>
            <person name="Hittinger C.T."/>
            <person name="Goeker M."/>
            <person name="Salamov A.A."/>
            <person name="Wisecaver J.H."/>
            <person name="Long T.M."/>
            <person name="Calvey C.H."/>
            <person name="Aerts A.L."/>
            <person name="Barry K.W."/>
            <person name="Choi C."/>
            <person name="Clum A."/>
            <person name="Coughlan A.Y."/>
            <person name="Deshpande S."/>
            <person name="Douglass A.P."/>
            <person name="Hanson S.J."/>
            <person name="Klenk H.-P."/>
            <person name="LaButti K.M."/>
            <person name="Lapidus A."/>
            <person name="Lindquist E.A."/>
            <person name="Lipzen A.M."/>
            <person name="Meier-Kolthoff J.P."/>
            <person name="Ohm R.A."/>
            <person name="Otillar R.P."/>
            <person name="Pangilinan J.L."/>
            <person name="Peng Y."/>
            <person name="Rokas A."/>
            <person name="Rosa C.A."/>
            <person name="Scheuner C."/>
            <person name="Sibirny A.A."/>
            <person name="Slot J.C."/>
            <person name="Stielow J.B."/>
            <person name="Sun H."/>
            <person name="Kurtzman C.P."/>
            <person name="Blackwell M."/>
            <person name="Grigoriev I.V."/>
            <person name="Jeffries T.W."/>
        </authorList>
    </citation>
    <scope>NUCLEOTIDE SEQUENCE [LARGE SCALE GENOMIC DNA]</scope>
    <source>
        <strain evidence="7 8">DSM 6958</strain>
    </source>
</reference>
<dbReference type="Pfam" id="PF06398">
    <property type="entry name" value="Pex24p"/>
    <property type="match status" value="1"/>
</dbReference>
<name>A0A1E3PSU3_9ASCO</name>
<evidence type="ECO:0000256" key="5">
    <source>
        <dbReference type="SAM" id="Phobius"/>
    </source>
</evidence>
<feature type="transmembrane region" description="Helical" evidence="5">
    <location>
        <begin position="198"/>
        <end position="220"/>
    </location>
</feature>
<keyword evidence="8" id="KW-1185">Reference proteome</keyword>
<dbReference type="Proteomes" id="UP000095009">
    <property type="component" value="Unassembled WGS sequence"/>
</dbReference>
<feature type="transmembrane region" description="Helical" evidence="5">
    <location>
        <begin position="227"/>
        <end position="246"/>
    </location>
</feature>
<keyword evidence="2 5" id="KW-0812">Transmembrane</keyword>
<dbReference type="PANTHER" id="PTHR28304:SF2">
    <property type="entry name" value="PEROXISOMAL MEMBRANE PROTEIN PEX29"/>
    <property type="match status" value="1"/>
</dbReference>
<dbReference type="AlphaFoldDB" id="A0A1E3PSU3"/>
<evidence type="ECO:0000256" key="2">
    <source>
        <dbReference type="ARBA" id="ARBA00022692"/>
    </source>
</evidence>
<accession>A0A1E3PSU3</accession>
<organism evidence="7 8">
    <name type="scientific">Nadsonia fulvescens var. elongata DSM 6958</name>
    <dbReference type="NCBI Taxonomy" id="857566"/>
    <lineage>
        <taxon>Eukaryota</taxon>
        <taxon>Fungi</taxon>
        <taxon>Dikarya</taxon>
        <taxon>Ascomycota</taxon>
        <taxon>Saccharomycotina</taxon>
        <taxon>Dipodascomycetes</taxon>
        <taxon>Dipodascales</taxon>
        <taxon>Dipodascales incertae sedis</taxon>
        <taxon>Nadsonia</taxon>
    </lineage>
</organism>
<evidence type="ECO:0000256" key="1">
    <source>
        <dbReference type="ARBA" id="ARBA00004141"/>
    </source>
</evidence>
<feature type="domain" description="TECPR1-like DysF" evidence="6">
    <location>
        <begin position="68"/>
        <end position="423"/>
    </location>
</feature>
<sequence length="442" mass="51341">MASTSKPKHGSLSASFLNRDRPANSYTNHFLDKVMDDVFSTISISTTSTLSPEVKKQRLQDRKSQPELSVGTIARNFRDLNARLGLMFDLQYLATKVFKWENPFKTFSMLIIYTLICFHPHLLAIIPSALFLLFVMVPAYNFKHPVSEACNIPVPWYKVRRTLEFDLFQDDETVVKREQLKKASTQDILSNVRDLQNLMSGFIDFYDTVALLIYSSASFVDESYSTMLYIIILLTMIPLSIIASMIPWNLAFAFTGWLVMLLCHPSIQITLKRNQKIYLKKKEESVGTAFQKGSLFDIITEEGKIEEREVEIFELQRQGLTPRIWEPWVFTNVIYDLESSWHKSQLRPPGSRFLSDVLPPNNSIDGSGSWYFQDNESWLVDHNTKKWVLDLGITDVEIDLENHWAYDYKNGIRGEWRRRRLTRKCYRNPPVPNPPSLRNVQK</sequence>
<dbReference type="GO" id="GO:0005778">
    <property type="term" value="C:peroxisomal membrane"/>
    <property type="evidence" value="ECO:0007669"/>
    <property type="project" value="UniProtKB-ARBA"/>
</dbReference>
<evidence type="ECO:0000256" key="3">
    <source>
        <dbReference type="ARBA" id="ARBA00022989"/>
    </source>
</evidence>
<gene>
    <name evidence="7" type="ORF">NADFUDRAFT_81100</name>
</gene>
<feature type="transmembrane region" description="Helical" evidence="5">
    <location>
        <begin position="110"/>
        <end position="137"/>
    </location>
</feature>
<keyword evidence="4 5" id="KW-0472">Membrane</keyword>
<dbReference type="InterPro" id="IPR010482">
    <property type="entry name" value="TECPR1-like_DysF"/>
</dbReference>
<dbReference type="STRING" id="857566.A0A1E3PSU3"/>
<dbReference type="EMBL" id="KV454406">
    <property type="protein sequence ID" value="ODQ67992.1"/>
    <property type="molecule type" value="Genomic_DNA"/>
</dbReference>
<proteinExistence type="predicted"/>
<protein>
    <submittedName>
        <fullName evidence="7">Integral peroxisomal membrane peroxin</fullName>
    </submittedName>
</protein>
<evidence type="ECO:0000313" key="7">
    <source>
        <dbReference type="EMBL" id="ODQ67992.1"/>
    </source>
</evidence>
<evidence type="ECO:0000259" key="6">
    <source>
        <dbReference type="Pfam" id="PF06398"/>
    </source>
</evidence>
<dbReference type="OrthoDB" id="74314at2759"/>
<dbReference type="InterPro" id="IPR052816">
    <property type="entry name" value="Peroxisomal_Membrane_PEX28-32"/>
</dbReference>
<evidence type="ECO:0000313" key="8">
    <source>
        <dbReference type="Proteomes" id="UP000095009"/>
    </source>
</evidence>
<comment type="subcellular location">
    <subcellularLocation>
        <location evidence="1">Membrane</location>
        <topology evidence="1">Multi-pass membrane protein</topology>
    </subcellularLocation>
</comment>
<dbReference type="GO" id="GO:0007031">
    <property type="term" value="P:peroxisome organization"/>
    <property type="evidence" value="ECO:0007669"/>
    <property type="project" value="TreeGrafter"/>
</dbReference>